<comment type="caution">
    <text evidence="2">The sequence shown here is derived from an EMBL/GenBank/DDBJ whole genome shotgun (WGS) entry which is preliminary data.</text>
</comment>
<evidence type="ECO:0000313" key="3">
    <source>
        <dbReference type="Proteomes" id="UP000742024"/>
    </source>
</evidence>
<name>A0A9P7SU49_9HYPO</name>
<dbReference type="Proteomes" id="UP000784919">
    <property type="component" value="Unassembled WGS sequence"/>
</dbReference>
<sequence length="86" mass="9342">MPGSHPGGTAWAVVDTKISAISASPRALDSCNMGYAASALVKWCIGLRTQIPWTAYRDPEHLGHLGQHGKELKPFEISSGHRKYLL</sequence>
<keyword evidence="3" id="KW-1185">Reference proteome</keyword>
<reference evidence="2 3" key="1">
    <citation type="journal article" date="2020" name="bioRxiv">
        <title>Whole genome comparisons of ergot fungi reveals the divergence and evolution of species within the genus Claviceps are the result of varying mechanisms driving genome evolution and host range expansion.</title>
        <authorList>
            <person name="Wyka S.A."/>
            <person name="Mondo S.J."/>
            <person name="Liu M."/>
            <person name="Dettman J."/>
            <person name="Nalam V."/>
            <person name="Broders K.D."/>
        </authorList>
    </citation>
    <scope>NUCLEOTIDE SEQUENCE</scope>
    <source>
        <strain evidence="2">CCC 1102</strain>
        <strain evidence="1 3">LM583</strain>
    </source>
</reference>
<evidence type="ECO:0000313" key="2">
    <source>
        <dbReference type="EMBL" id="KAG5976461.1"/>
    </source>
</evidence>
<protein>
    <submittedName>
        <fullName evidence="2">Uncharacterized protein</fullName>
    </submittedName>
</protein>
<organism evidence="2 4">
    <name type="scientific">Claviceps arundinis</name>
    <dbReference type="NCBI Taxonomy" id="1623583"/>
    <lineage>
        <taxon>Eukaryota</taxon>
        <taxon>Fungi</taxon>
        <taxon>Dikarya</taxon>
        <taxon>Ascomycota</taxon>
        <taxon>Pezizomycotina</taxon>
        <taxon>Sordariomycetes</taxon>
        <taxon>Hypocreomycetidae</taxon>
        <taxon>Hypocreales</taxon>
        <taxon>Clavicipitaceae</taxon>
        <taxon>Claviceps</taxon>
    </lineage>
</organism>
<proteinExistence type="predicted"/>
<accession>A0A9P7SU49</accession>
<dbReference type="AlphaFoldDB" id="A0A9P7SU49"/>
<dbReference type="OrthoDB" id="4955223at2759"/>
<dbReference type="EMBL" id="SRPS01000016">
    <property type="protein sequence ID" value="KAG5976461.1"/>
    <property type="molecule type" value="Genomic_DNA"/>
</dbReference>
<gene>
    <name evidence="2" type="ORF">E4U56_001985</name>
    <name evidence="1" type="ORF">E4U57_004018</name>
</gene>
<evidence type="ECO:0000313" key="4">
    <source>
        <dbReference type="Proteomes" id="UP000784919"/>
    </source>
</evidence>
<dbReference type="Proteomes" id="UP000742024">
    <property type="component" value="Unassembled WGS sequence"/>
</dbReference>
<dbReference type="EMBL" id="SRPR01000003">
    <property type="protein sequence ID" value="KAG5968842.1"/>
    <property type="molecule type" value="Genomic_DNA"/>
</dbReference>
<evidence type="ECO:0000313" key="1">
    <source>
        <dbReference type="EMBL" id="KAG5968842.1"/>
    </source>
</evidence>